<dbReference type="GO" id="GO:0000339">
    <property type="term" value="F:RNA cap binding"/>
    <property type="evidence" value="ECO:0007669"/>
    <property type="project" value="InterPro"/>
</dbReference>
<comment type="caution">
    <text evidence="4">The sequence shown here is derived from an EMBL/GenBank/DDBJ whole genome shotgun (WGS) entry which is preliminary data.</text>
</comment>
<dbReference type="PANTHER" id="PTHR12412">
    <property type="entry name" value="CAP BINDING PROTEIN"/>
    <property type="match status" value="1"/>
</dbReference>
<dbReference type="InterPro" id="IPR015174">
    <property type="entry name" value="MIF4G-like_typ-2"/>
</dbReference>
<organism evidence="4 5">
    <name type="scientific">Tolypocladium ophioglossoides (strain CBS 100239)</name>
    <name type="common">Snaketongue truffleclub</name>
    <name type="synonym">Elaphocordyceps ophioglossoides</name>
    <dbReference type="NCBI Taxonomy" id="1163406"/>
    <lineage>
        <taxon>Eukaryota</taxon>
        <taxon>Fungi</taxon>
        <taxon>Dikarya</taxon>
        <taxon>Ascomycota</taxon>
        <taxon>Pezizomycotina</taxon>
        <taxon>Sordariomycetes</taxon>
        <taxon>Hypocreomycetidae</taxon>
        <taxon>Hypocreales</taxon>
        <taxon>Ophiocordycipitaceae</taxon>
        <taxon>Tolypocladium</taxon>
    </lineage>
</organism>
<dbReference type="InterPro" id="IPR016024">
    <property type="entry name" value="ARM-type_fold"/>
</dbReference>
<dbReference type="Pfam" id="PF09090">
    <property type="entry name" value="MIF4G_like_2"/>
    <property type="match status" value="1"/>
</dbReference>
<dbReference type="InterPro" id="IPR027159">
    <property type="entry name" value="CBP80"/>
</dbReference>
<protein>
    <submittedName>
        <fullName evidence="4">Nuclear cap-binding protein subunit 1</fullName>
    </submittedName>
</protein>
<evidence type="ECO:0000256" key="1">
    <source>
        <dbReference type="SAM" id="MobiDB-lite"/>
    </source>
</evidence>
<dbReference type="AlphaFoldDB" id="A0A0L0NHN1"/>
<dbReference type="STRING" id="1163406.A0A0L0NHN1"/>
<sequence>MADYDRRQSGGFNQRKRRYRGADPTRISDDDDQYDRRQQRRRTDSVPVPVRLRRQLLGIADSPLRQWDVEVQSIARMVTDNYEDEQLRDAFVNLAMQLAVEQPLKTPFVAAVVLVANTTKPELVDTVLVRLAQALERNIGLGEWRQVKLLLKFLACMQSCLAGDGVFPLLEELFSRAADLQTASSDDTIGTELVKIILLTIPYAMASAPGQFQQKAADLMDKTDIIASEPHALQALVDPYPAESKDEGPAASPSLCMLLQKQLQSEASKNWELACLPRPWQLPLEEIEAQDKLANASKHALPAITVPAAVVAGPRPLFPEVYFSVYADQEIESVPGSTDIAASLIRDGLADTINILDFNRNAVARYLMDLHCYFAEGTFVKRATPFDELRNFPSGRPTWKPEDVAVDTVFSQLFQLPKPERKVVYYHSVLTEACKLAPAAIAPSLGRAIRYLYRNNPRMDLELSYRFLDWFAHHLSNFGFTWKWAEWADDTQLPDLDPLKWFLSGALDKETLPEPYQPLIGSEKEKDVPDFKFNNPDTPFSKEGQELGALLRCKALDEEFQAVIDSIQSQASERALDPVAASTDVFMTAVCWVGSKSLSHVLACIDRTKGRLIDAGSASAAARAQIVSAVMSYWQAHPGVALSIIEKLLNYSILTPFSIVDWTLVASTPANGTNGGESLGQAHIFELVSNTVAKVSGRVRQVLTSHDADDEAREKETKAMKDLFRAINDSLASWAGGNKDQMMEDGDGSGDKEARIHRWGQRWLRVYQRMAAIEEAFVLEADKDRMVATTDGAAED</sequence>
<evidence type="ECO:0000313" key="5">
    <source>
        <dbReference type="Proteomes" id="UP000036947"/>
    </source>
</evidence>
<dbReference type="Pfam" id="PF09088">
    <property type="entry name" value="MIF4G_like"/>
    <property type="match status" value="1"/>
</dbReference>
<evidence type="ECO:0000313" key="4">
    <source>
        <dbReference type="EMBL" id="KND93533.1"/>
    </source>
</evidence>
<dbReference type="FunFam" id="1.25.40.180:FF:000079">
    <property type="entry name" value="Related to cap binding protein 80 (Cbp80)"/>
    <property type="match status" value="1"/>
</dbReference>
<feature type="domain" description="MIF4G-like type 1" evidence="2">
    <location>
        <begin position="335"/>
        <end position="510"/>
    </location>
</feature>
<proteinExistence type="predicted"/>
<dbReference type="GO" id="GO:0000184">
    <property type="term" value="P:nuclear-transcribed mRNA catabolic process, nonsense-mediated decay"/>
    <property type="evidence" value="ECO:0007669"/>
    <property type="project" value="TreeGrafter"/>
</dbReference>
<accession>A0A0L0NHN1</accession>
<dbReference type="PANTHER" id="PTHR12412:SF2">
    <property type="entry name" value="NUCLEAR CAP-BINDING PROTEIN SUBUNIT 1"/>
    <property type="match status" value="1"/>
</dbReference>
<dbReference type="GO" id="GO:0005846">
    <property type="term" value="C:nuclear cap binding complex"/>
    <property type="evidence" value="ECO:0007669"/>
    <property type="project" value="InterPro"/>
</dbReference>
<dbReference type="GO" id="GO:0006406">
    <property type="term" value="P:mRNA export from nucleus"/>
    <property type="evidence" value="ECO:0007669"/>
    <property type="project" value="InterPro"/>
</dbReference>
<dbReference type="Gene3D" id="1.25.40.180">
    <property type="match status" value="3"/>
</dbReference>
<feature type="region of interest" description="Disordered" evidence="1">
    <location>
        <begin position="1"/>
        <end position="45"/>
    </location>
</feature>
<dbReference type="GO" id="GO:0005634">
    <property type="term" value="C:nucleus"/>
    <property type="evidence" value="ECO:0007669"/>
    <property type="project" value="TreeGrafter"/>
</dbReference>
<dbReference type="EMBL" id="LFRF01000003">
    <property type="protein sequence ID" value="KND93533.1"/>
    <property type="molecule type" value="Genomic_DNA"/>
</dbReference>
<reference evidence="4 5" key="1">
    <citation type="journal article" date="2015" name="BMC Genomics">
        <title>The genome of the truffle-parasite Tolypocladium ophioglossoides and the evolution of antifungal peptaibiotics.</title>
        <authorList>
            <person name="Quandt C.A."/>
            <person name="Bushley K.E."/>
            <person name="Spatafora J.W."/>
        </authorList>
    </citation>
    <scope>NUCLEOTIDE SEQUENCE [LARGE SCALE GENOMIC DNA]</scope>
    <source>
        <strain evidence="4 5">CBS 100239</strain>
    </source>
</reference>
<evidence type="ECO:0000259" key="2">
    <source>
        <dbReference type="Pfam" id="PF09088"/>
    </source>
</evidence>
<feature type="compositionally biased region" description="Basic and acidic residues" evidence="1">
    <location>
        <begin position="20"/>
        <end position="44"/>
    </location>
</feature>
<keyword evidence="5" id="KW-1185">Reference proteome</keyword>
<dbReference type="OrthoDB" id="10252707at2759"/>
<dbReference type="GO" id="GO:0003729">
    <property type="term" value="F:mRNA binding"/>
    <property type="evidence" value="ECO:0007669"/>
    <property type="project" value="TreeGrafter"/>
</dbReference>
<evidence type="ECO:0000259" key="3">
    <source>
        <dbReference type="Pfam" id="PF09090"/>
    </source>
</evidence>
<feature type="domain" description="MIF4G-like type 2" evidence="3">
    <location>
        <begin position="531"/>
        <end position="775"/>
    </location>
</feature>
<dbReference type="Proteomes" id="UP000036947">
    <property type="component" value="Unassembled WGS sequence"/>
</dbReference>
<gene>
    <name evidence="4" type="ORF">TOPH_01686</name>
</gene>
<dbReference type="InterPro" id="IPR015172">
    <property type="entry name" value="MIF4G-like_typ-1"/>
</dbReference>
<dbReference type="SUPFAM" id="SSF48371">
    <property type="entry name" value="ARM repeat"/>
    <property type="match status" value="3"/>
</dbReference>
<name>A0A0L0NHN1_TOLOC</name>